<dbReference type="Pfam" id="PF01019">
    <property type="entry name" value="G_glu_transpept"/>
    <property type="match status" value="1"/>
</dbReference>
<name>A0AAN0RCA7_9PROT</name>
<keyword evidence="5" id="KW-0012">Acyltransferase</keyword>
<dbReference type="GO" id="GO:0103068">
    <property type="term" value="F:leukotriene C4 gamma-glutamyl transferase activity"/>
    <property type="evidence" value="ECO:0007669"/>
    <property type="project" value="UniProtKB-EC"/>
</dbReference>
<evidence type="ECO:0000313" key="5">
    <source>
        <dbReference type="EMBL" id="AHJ62146.1"/>
    </source>
</evidence>
<dbReference type="InterPro" id="IPR029055">
    <property type="entry name" value="Ntn_hydrolases_N"/>
</dbReference>
<gene>
    <name evidence="5" type="ORF">GbCGDNIH3_0379</name>
</gene>
<dbReference type="SUPFAM" id="SSF56235">
    <property type="entry name" value="N-terminal nucleophile aminohydrolases (Ntn hydrolases)"/>
    <property type="match status" value="1"/>
</dbReference>
<organism evidence="5 6">
    <name type="scientific">Granulibacter bethesdensis</name>
    <dbReference type="NCBI Taxonomy" id="364410"/>
    <lineage>
        <taxon>Bacteria</taxon>
        <taxon>Pseudomonadati</taxon>
        <taxon>Pseudomonadota</taxon>
        <taxon>Alphaproteobacteria</taxon>
        <taxon>Acetobacterales</taxon>
        <taxon>Acetobacteraceae</taxon>
        <taxon>Granulibacter</taxon>
    </lineage>
</organism>
<comment type="similarity">
    <text evidence="1">Belongs to the gamma-glutamyltransferase family.</text>
</comment>
<dbReference type="EC" id="2.3.2.2" evidence="5"/>
<dbReference type="KEGG" id="gbc:GbCGDNIH3_0379"/>
<dbReference type="GO" id="GO:0016787">
    <property type="term" value="F:hydrolase activity"/>
    <property type="evidence" value="ECO:0007669"/>
    <property type="project" value="UniProtKB-KW"/>
</dbReference>
<dbReference type="InterPro" id="IPR043137">
    <property type="entry name" value="GGT_ssub_C"/>
</dbReference>
<dbReference type="Gene3D" id="3.60.20.40">
    <property type="match status" value="1"/>
</dbReference>
<keyword evidence="4" id="KW-0865">Zymogen</keyword>
<dbReference type="PANTHER" id="PTHR43199:SF1">
    <property type="entry name" value="GLUTATHIONE HYDROLASE PROENZYME"/>
    <property type="match status" value="1"/>
</dbReference>
<proteinExistence type="inferred from homology"/>
<dbReference type="PANTHER" id="PTHR43199">
    <property type="entry name" value="GLUTATHIONE HYDROLASE"/>
    <property type="match status" value="1"/>
</dbReference>
<evidence type="ECO:0000256" key="2">
    <source>
        <dbReference type="ARBA" id="ARBA00022679"/>
    </source>
</evidence>
<evidence type="ECO:0000256" key="4">
    <source>
        <dbReference type="ARBA" id="ARBA00023145"/>
    </source>
</evidence>
<dbReference type="EMBL" id="CP003181">
    <property type="protein sequence ID" value="AHJ62146.1"/>
    <property type="molecule type" value="Genomic_DNA"/>
</dbReference>
<protein>
    <submittedName>
        <fullName evidence="5">Gamma-glutamyltranspeptidase</fullName>
        <ecNumber evidence="5">2.3.2.2</ecNumber>
    </submittedName>
</protein>
<evidence type="ECO:0000313" key="6">
    <source>
        <dbReference type="Proteomes" id="UP000019438"/>
    </source>
</evidence>
<dbReference type="Proteomes" id="UP000019438">
    <property type="component" value="Chromosome"/>
</dbReference>
<evidence type="ECO:0000256" key="1">
    <source>
        <dbReference type="ARBA" id="ARBA00009381"/>
    </source>
</evidence>
<dbReference type="AlphaFoldDB" id="A0AAN0RCA7"/>
<dbReference type="PRINTS" id="PR01210">
    <property type="entry name" value="GGTRANSPTASE"/>
</dbReference>
<accession>A0AAN0RCA7</accession>
<evidence type="ECO:0000256" key="3">
    <source>
        <dbReference type="ARBA" id="ARBA00022801"/>
    </source>
</evidence>
<sequence length="481" mass="49048">MNSARIRWTHRLRLRWTHRLRQGVALSVALMMAGCSTVSGMSDLVFGSDKPVGPQPGYIKGFVGGVAADEPRAALVARDVLSSGGNAADAAVALAMMLTVTLPSRASLGGGGACLAYRPDGKGGLKEPQAIMFLPQPASQIGGSSRPAAIPAMAQGFQLLNSRFGSKSFRSLVLKAEETARFGFPVSAALATDFQVVGGALLEDAGSRAVFGGNGWLPGIGDQLVQPELANSLLRLRGFGDQSYEAVIEAAAPKLGLRLTIDASQAKLVPPVVVRAGRDSVAFLPPPADGGIAAAAAFKLLQSDPGQWRRAQQRAEAAASAWRSGHASVEGVLNGAGSSRALPPLPASTSFVTMDRDGNAVSCALTMNNLFGNGEVLPGTGILLAASPDRGPQPLLSAALAWNPAKDAFRAATAGSGQEGAPLAAGAAMANALRSREAIATKLPEPTRMNAIGCAGYLPGSSGSCGWVTDPKGAGVALGAR</sequence>
<keyword evidence="2 5" id="KW-0808">Transferase</keyword>
<dbReference type="PROSITE" id="PS51257">
    <property type="entry name" value="PROKAR_LIPOPROTEIN"/>
    <property type="match status" value="1"/>
</dbReference>
<dbReference type="InterPro" id="IPR051792">
    <property type="entry name" value="GGT_bact"/>
</dbReference>
<keyword evidence="3" id="KW-0378">Hydrolase</keyword>
<reference evidence="6" key="1">
    <citation type="submission" date="2012-06" db="EMBL/GenBank/DDBJ databases">
        <title>Genome analysis of multiple Granulibacter bethesdensis isolates demonstrates substantial genome diversity.</title>
        <authorList>
            <person name="Greenberg D.E."/>
            <person name="Porcella S.F."/>
            <person name="Zarember K."/>
            <person name="Zelazny A.M."/>
            <person name="Bruno D."/>
            <person name="Martens C."/>
            <person name="Barbian K.D."/>
            <person name="Jaske E."/>
            <person name="Holland S.M."/>
        </authorList>
    </citation>
    <scope>NUCLEOTIDE SEQUENCE [LARGE SCALE GENOMIC DNA]</scope>
    <source>
        <strain evidence="6">CGDNIH3</strain>
    </source>
</reference>